<dbReference type="AlphaFoldDB" id="A0A9P6KDQ7"/>
<gene>
    <name evidence="4" type="primary">SKI3_1</name>
    <name evidence="4" type="ORF">BGW38_001954</name>
</gene>
<dbReference type="SUPFAM" id="SSF48452">
    <property type="entry name" value="TPR-like"/>
    <property type="match status" value="2"/>
</dbReference>
<reference evidence="4" key="1">
    <citation type="journal article" date="2020" name="Fungal Divers.">
        <title>Resolving the Mortierellaceae phylogeny through synthesis of multi-gene phylogenetics and phylogenomics.</title>
        <authorList>
            <person name="Vandepol N."/>
            <person name="Liber J."/>
            <person name="Desiro A."/>
            <person name="Na H."/>
            <person name="Kennedy M."/>
            <person name="Barry K."/>
            <person name="Grigoriev I.V."/>
            <person name="Miller A.N."/>
            <person name="O'Donnell K."/>
            <person name="Stajich J.E."/>
            <person name="Bonito G."/>
        </authorList>
    </citation>
    <scope>NUCLEOTIDE SEQUENCE</scope>
    <source>
        <strain evidence="4">KOD1015</strain>
    </source>
</reference>
<dbReference type="Pfam" id="PF13181">
    <property type="entry name" value="TPR_8"/>
    <property type="match status" value="1"/>
</dbReference>
<feature type="repeat" description="TPR" evidence="3">
    <location>
        <begin position="390"/>
        <end position="423"/>
    </location>
</feature>
<keyword evidence="5" id="KW-1185">Reference proteome</keyword>
<dbReference type="PANTHER" id="PTHR15704">
    <property type="entry name" value="SUPERKILLER 3 PROTEIN-RELATED"/>
    <property type="match status" value="1"/>
</dbReference>
<dbReference type="Gene3D" id="1.25.40.10">
    <property type="entry name" value="Tetratricopeptide repeat domain"/>
    <property type="match status" value="4"/>
</dbReference>
<feature type="repeat" description="TPR" evidence="3">
    <location>
        <begin position="611"/>
        <end position="644"/>
    </location>
</feature>
<accession>A0A9P6KDQ7</accession>
<evidence type="ECO:0000313" key="4">
    <source>
        <dbReference type="EMBL" id="KAF9581141.1"/>
    </source>
</evidence>
<evidence type="ECO:0000256" key="2">
    <source>
        <dbReference type="ARBA" id="ARBA00022803"/>
    </source>
</evidence>
<evidence type="ECO:0000256" key="1">
    <source>
        <dbReference type="ARBA" id="ARBA00022737"/>
    </source>
</evidence>
<dbReference type="GO" id="GO:0006401">
    <property type="term" value="P:RNA catabolic process"/>
    <property type="evidence" value="ECO:0007669"/>
    <property type="project" value="InterPro"/>
</dbReference>
<organism evidence="4 5">
    <name type="scientific">Lunasporangiospora selenospora</name>
    <dbReference type="NCBI Taxonomy" id="979761"/>
    <lineage>
        <taxon>Eukaryota</taxon>
        <taxon>Fungi</taxon>
        <taxon>Fungi incertae sedis</taxon>
        <taxon>Mucoromycota</taxon>
        <taxon>Mortierellomycotina</taxon>
        <taxon>Mortierellomycetes</taxon>
        <taxon>Mortierellales</taxon>
        <taxon>Mortierellaceae</taxon>
        <taxon>Lunasporangiospora</taxon>
    </lineage>
</organism>
<feature type="repeat" description="TPR" evidence="3">
    <location>
        <begin position="888"/>
        <end position="921"/>
    </location>
</feature>
<dbReference type="Pfam" id="PF14559">
    <property type="entry name" value="TPR_19"/>
    <property type="match status" value="1"/>
</dbReference>
<evidence type="ECO:0000313" key="5">
    <source>
        <dbReference type="Proteomes" id="UP000780801"/>
    </source>
</evidence>
<dbReference type="SMART" id="SM00028">
    <property type="entry name" value="TPR"/>
    <property type="match status" value="8"/>
</dbReference>
<dbReference type="InterPro" id="IPR040962">
    <property type="entry name" value="TPR_22"/>
</dbReference>
<sequence>MGLVLSGLAYQNLGQPDKGEVAYKKAIAASPDQPLAREGLVNFYEKLQRWGSLMTALEDNLQFYLKAADEKKALSVTEQLIALYTKEGVMDKAIEKMQSLLPGSELYDLLSSDHRPDQMETLKRLAGVQETTDAQFYEREVRARRGRLGGGTLEQVQAAVRKEVYSKSQLGATYESIMEIDPENHKDLELKLLEFYVKKMESIAQDQKPAVRDKALALSSKMIQESSSPDLSPLPHELLLKFHDAHSSSDYDTALQHQYIATFPQTALSKMIQAQMHYVNGDGGEEPSSREELSGLLDEAFKMDSTIVYGYLVLCWMDYDSQDFEAGLEHSTAGRDLLNKQSVATAFEYPKMRRSFELCMANCQFKISPKLAPNALELYRHILQEDENNIDALQGVGFVLSSEERYEEATESFERVLALDSSHISARSEVGWICYLQKDYEQAEERLREVVETSENPRALDLYRLGRVYYDMGGEYKENSAYSHAQLIAAARLDPHCAGAFTYLGHYYREVVQDDARAEKCYQHAFTLDPRESAAGEHLSDYLLTSGSLEGAMDVYERVIEASKDHRSNNWALLRLGFAELIRGNNLEAMSAFQKLLRNDVKNPLAWEDSTVAVYHIARVHQRLGMYPEAIEHYEAALAQAEKNQEPRHVPSLMGITESFLEQGKEYFVTGCYGRSAEFLGHALEYGHQLLALDSQILSAWKLVGDACLAYRAVPRYLHLCPFKTLRAIMEILPEDTNQLLHFPAKMDEEPLRVLGQIQTMDASEFFEASTEKSCQALESIFTVAGMAYKQANVLNGNEGHPAAQFWYDIALSYYYRHENAIRRNGDGAVSKTSPWLGVTMRCLKASLQFEDDNPVVWNALGVASMTTNAKISQHALIKSIEYDPKNPAPWSNLGYLYILHSELDLALKAFTTAQTLDPSFGQAWTGQACVASLWGSPEATALFAHACESSTASILEANYGYAVNTFRDL</sequence>
<protein>
    <submittedName>
        <fullName evidence="4">Superkiller protein 3</fullName>
    </submittedName>
</protein>
<dbReference type="Pfam" id="PF13176">
    <property type="entry name" value="TPR_7"/>
    <property type="match status" value="1"/>
</dbReference>
<proteinExistence type="predicted"/>
<evidence type="ECO:0000256" key="3">
    <source>
        <dbReference type="PROSITE-ProRule" id="PRU00339"/>
    </source>
</evidence>
<dbReference type="SUPFAM" id="SSF81901">
    <property type="entry name" value="HCP-like"/>
    <property type="match status" value="1"/>
</dbReference>
<dbReference type="InterPro" id="IPR019734">
    <property type="entry name" value="TPR_rpt"/>
</dbReference>
<dbReference type="PROSITE" id="PS50005">
    <property type="entry name" value="TPR"/>
    <property type="match status" value="3"/>
</dbReference>
<keyword evidence="1" id="KW-0677">Repeat</keyword>
<dbReference type="Proteomes" id="UP000780801">
    <property type="component" value="Unassembled WGS sequence"/>
</dbReference>
<keyword evidence="2 3" id="KW-0802">TPR repeat</keyword>
<dbReference type="PANTHER" id="PTHR15704:SF7">
    <property type="entry name" value="SUPERKILLER COMPLEX PROTEIN 3"/>
    <property type="match status" value="1"/>
</dbReference>
<dbReference type="GO" id="GO:0055087">
    <property type="term" value="C:Ski complex"/>
    <property type="evidence" value="ECO:0007669"/>
    <property type="project" value="InterPro"/>
</dbReference>
<dbReference type="Pfam" id="PF18833">
    <property type="entry name" value="TPR_22"/>
    <property type="match status" value="1"/>
</dbReference>
<feature type="non-terminal residue" evidence="4">
    <location>
        <position position="970"/>
    </location>
</feature>
<dbReference type="InterPro" id="IPR039226">
    <property type="entry name" value="Ski3/TTC37"/>
</dbReference>
<dbReference type="InterPro" id="IPR011990">
    <property type="entry name" value="TPR-like_helical_dom_sf"/>
</dbReference>
<dbReference type="EMBL" id="JAABOA010001647">
    <property type="protein sequence ID" value="KAF9581141.1"/>
    <property type="molecule type" value="Genomic_DNA"/>
</dbReference>
<comment type="caution">
    <text evidence="4">The sequence shown here is derived from an EMBL/GenBank/DDBJ whole genome shotgun (WGS) entry which is preliminary data.</text>
</comment>
<dbReference type="OrthoDB" id="421075at2759"/>
<name>A0A9P6KDQ7_9FUNG</name>